<protein>
    <submittedName>
        <fullName evidence="2">Uncharacterized protein</fullName>
    </submittedName>
</protein>
<keyword evidence="1" id="KW-1133">Transmembrane helix</keyword>
<gene>
    <name evidence="2" type="ORF">NOX80_06945</name>
</gene>
<feature type="transmembrane region" description="Helical" evidence="1">
    <location>
        <begin position="51"/>
        <end position="71"/>
    </location>
</feature>
<dbReference type="Proteomes" id="UP001059844">
    <property type="component" value="Chromosome"/>
</dbReference>
<keyword evidence="1" id="KW-0812">Transmembrane</keyword>
<feature type="transmembrane region" description="Helical" evidence="1">
    <location>
        <begin position="6"/>
        <end position="23"/>
    </location>
</feature>
<evidence type="ECO:0000313" key="2">
    <source>
        <dbReference type="EMBL" id="UUC46929.1"/>
    </source>
</evidence>
<accession>A0ABY5IVS2</accession>
<reference evidence="2" key="1">
    <citation type="submission" date="2022-07" db="EMBL/GenBank/DDBJ databases">
        <title>Isolation, identification, and degradation of a PFOSA degrading strain from sewage treatment plant.</title>
        <authorList>
            <person name="Zhang L."/>
            <person name="Huo Y."/>
        </authorList>
    </citation>
    <scope>NUCLEOTIDE SEQUENCE</scope>
    <source>
        <strain evidence="2">C1</strain>
    </source>
</reference>
<dbReference type="EMBL" id="CP101751">
    <property type="protein sequence ID" value="UUC46929.1"/>
    <property type="molecule type" value="Genomic_DNA"/>
</dbReference>
<evidence type="ECO:0000313" key="3">
    <source>
        <dbReference type="Proteomes" id="UP001059844"/>
    </source>
</evidence>
<name>A0ABY5IVS2_9FLAO</name>
<proteinExistence type="predicted"/>
<feature type="transmembrane region" description="Helical" evidence="1">
    <location>
        <begin position="83"/>
        <end position="106"/>
    </location>
</feature>
<dbReference type="RefSeq" id="WP_256552583.1">
    <property type="nucleotide sequence ID" value="NZ_CP101751.1"/>
</dbReference>
<evidence type="ECO:0000256" key="1">
    <source>
        <dbReference type="SAM" id="Phobius"/>
    </source>
</evidence>
<organism evidence="2 3">
    <name type="scientific">Flavobacterium cerinum</name>
    <dbReference type="NCBI Taxonomy" id="2502784"/>
    <lineage>
        <taxon>Bacteria</taxon>
        <taxon>Pseudomonadati</taxon>
        <taxon>Bacteroidota</taxon>
        <taxon>Flavobacteriia</taxon>
        <taxon>Flavobacteriales</taxon>
        <taxon>Flavobacteriaceae</taxon>
        <taxon>Flavobacterium</taxon>
    </lineage>
</organism>
<sequence length="115" mass="13346">MNYNIIAYLIFLSLMIFIIFRIGKICYRNGNIFVATLLPGHIELCQRINKLLLIGYYLINIGYCAVTIANWQTILSIQILIEVLTYKAAIILFMLAVLHYANLFIIKNYVQKLIQ</sequence>
<keyword evidence="1" id="KW-0472">Membrane</keyword>
<keyword evidence="3" id="KW-1185">Reference proteome</keyword>